<evidence type="ECO:0000313" key="2">
    <source>
        <dbReference type="EMBL" id="HIT40170.1"/>
    </source>
</evidence>
<reference evidence="2" key="2">
    <citation type="journal article" date="2021" name="PeerJ">
        <title>Extensive microbial diversity within the chicken gut microbiome revealed by metagenomics and culture.</title>
        <authorList>
            <person name="Gilroy R."/>
            <person name="Ravi A."/>
            <person name="Getino M."/>
            <person name="Pursley I."/>
            <person name="Horton D.L."/>
            <person name="Alikhan N.F."/>
            <person name="Baker D."/>
            <person name="Gharbi K."/>
            <person name="Hall N."/>
            <person name="Watson M."/>
            <person name="Adriaenssens E.M."/>
            <person name="Foster-Nyarko E."/>
            <person name="Jarju S."/>
            <person name="Secka A."/>
            <person name="Antonio M."/>
            <person name="Oren A."/>
            <person name="Chaudhuri R.R."/>
            <person name="La Ragione R."/>
            <person name="Hildebrand F."/>
            <person name="Pallen M.J."/>
        </authorList>
    </citation>
    <scope>NUCLEOTIDE SEQUENCE</scope>
    <source>
        <strain evidence="2">21143</strain>
    </source>
</reference>
<gene>
    <name evidence="2" type="ORF">IAD06_09080</name>
</gene>
<evidence type="ECO:0008006" key="4">
    <source>
        <dbReference type="Google" id="ProtNLM"/>
    </source>
</evidence>
<protein>
    <recommendedName>
        <fullName evidence="4">Lipoprotein</fullName>
    </recommendedName>
</protein>
<keyword evidence="1" id="KW-0472">Membrane</keyword>
<sequence length="157" mass="17953">MMCRWVVAIGLVGLFFSCSSRKHMVAHYREESCKTVEATFRDTLKQRHVEQEQEQTFWDIEMVREWVDTADSLAPRLACPDKTVERWRIKAASSKVVQRVDSLEKVKNTESFLSDTCAVVGDVDKADERRTGGNVSWVLYLMLVVLGIVSIGLIVKR</sequence>
<dbReference type="Proteomes" id="UP000886722">
    <property type="component" value="Unassembled WGS sequence"/>
</dbReference>
<keyword evidence="1" id="KW-1133">Transmembrane helix</keyword>
<dbReference type="AlphaFoldDB" id="A0A9D1GFR2"/>
<comment type="caution">
    <text evidence="2">The sequence shown here is derived from an EMBL/GenBank/DDBJ whole genome shotgun (WGS) entry which is preliminary data.</text>
</comment>
<reference evidence="2" key="1">
    <citation type="submission" date="2020-10" db="EMBL/GenBank/DDBJ databases">
        <authorList>
            <person name="Gilroy R."/>
        </authorList>
    </citation>
    <scope>NUCLEOTIDE SEQUENCE</scope>
    <source>
        <strain evidence="2">21143</strain>
    </source>
</reference>
<name>A0A9D1GFR2_9BACT</name>
<feature type="transmembrane region" description="Helical" evidence="1">
    <location>
        <begin position="137"/>
        <end position="155"/>
    </location>
</feature>
<dbReference type="EMBL" id="DVKT01000067">
    <property type="protein sequence ID" value="HIT40170.1"/>
    <property type="molecule type" value="Genomic_DNA"/>
</dbReference>
<evidence type="ECO:0000256" key="1">
    <source>
        <dbReference type="SAM" id="Phobius"/>
    </source>
</evidence>
<accession>A0A9D1GFR2</accession>
<evidence type="ECO:0000313" key="3">
    <source>
        <dbReference type="Proteomes" id="UP000886722"/>
    </source>
</evidence>
<proteinExistence type="predicted"/>
<keyword evidence="1" id="KW-0812">Transmembrane</keyword>
<dbReference type="PROSITE" id="PS51257">
    <property type="entry name" value="PROKAR_LIPOPROTEIN"/>
    <property type="match status" value="1"/>
</dbReference>
<organism evidence="2 3">
    <name type="scientific">Candidatus Caccoplasma intestinavium</name>
    <dbReference type="NCBI Taxonomy" id="2840716"/>
    <lineage>
        <taxon>Bacteria</taxon>
        <taxon>Pseudomonadati</taxon>
        <taxon>Bacteroidota</taxon>
        <taxon>Bacteroidia</taxon>
        <taxon>Bacteroidales</taxon>
        <taxon>Bacteroidaceae</taxon>
        <taxon>Bacteroidaceae incertae sedis</taxon>
        <taxon>Candidatus Caccoplasma</taxon>
    </lineage>
</organism>